<dbReference type="PANTHER" id="PTHR39188:SF3">
    <property type="entry name" value="STAGE IV SPORULATION PROTEIN FB"/>
    <property type="match status" value="1"/>
</dbReference>
<dbReference type="InterPro" id="IPR000644">
    <property type="entry name" value="CBS_dom"/>
</dbReference>
<dbReference type="AlphaFoldDB" id="A0A2S6AD34"/>
<feature type="transmembrane region" description="Helical" evidence="14">
    <location>
        <begin position="140"/>
        <end position="157"/>
    </location>
</feature>
<feature type="transmembrane region" description="Helical" evidence="14">
    <location>
        <begin position="45"/>
        <end position="64"/>
    </location>
</feature>
<evidence type="ECO:0000256" key="15">
    <source>
        <dbReference type="PIRSR" id="PIRSR006404-1"/>
    </source>
</evidence>
<comment type="subcellular location">
    <subcellularLocation>
        <location evidence="1 14">Cell membrane</location>
        <topology evidence="1 14">Multi-pass membrane protein</topology>
    </subcellularLocation>
</comment>
<feature type="transmembrane region" description="Helical" evidence="14">
    <location>
        <begin position="189"/>
        <end position="208"/>
    </location>
</feature>
<proteinExistence type="inferred from homology"/>
<dbReference type="PANTHER" id="PTHR39188">
    <property type="entry name" value="MEMBRANE-ASSOCIATED ZINC METALLOPROTEASE M50B"/>
    <property type="match status" value="1"/>
</dbReference>
<dbReference type="GO" id="GO:0006508">
    <property type="term" value="P:proteolysis"/>
    <property type="evidence" value="ECO:0007669"/>
    <property type="project" value="UniProtKB-KW"/>
</dbReference>
<keyword evidence="5 14" id="KW-0812">Transmembrane</keyword>
<dbReference type="Pfam" id="PF00571">
    <property type="entry name" value="CBS"/>
    <property type="match status" value="2"/>
</dbReference>
<evidence type="ECO:0000256" key="8">
    <source>
        <dbReference type="ARBA" id="ARBA00022801"/>
    </source>
</evidence>
<dbReference type="PIRSF" id="PIRSF006404">
    <property type="entry name" value="UCP006404_Pept_M50_CBS"/>
    <property type="match status" value="1"/>
</dbReference>
<evidence type="ECO:0000256" key="7">
    <source>
        <dbReference type="ARBA" id="ARBA00022737"/>
    </source>
</evidence>
<reference evidence="20 21" key="1">
    <citation type="submission" date="2018-02" db="EMBL/GenBank/DDBJ databases">
        <title>8 Nocardia nova and 1 Nocardia cyriacigeorgica strain used for evolution to TMP-SMX.</title>
        <authorList>
            <person name="Mehta H."/>
            <person name="Weng J."/>
            <person name="Shamoo Y."/>
        </authorList>
    </citation>
    <scope>NUCLEOTIDE SEQUENCE [LARGE SCALE GENOMIC DNA]</scope>
    <source>
        <strain evidence="20 21">BAA2227</strain>
    </source>
</reference>
<keyword evidence="4 14" id="KW-0645">Protease</keyword>
<keyword evidence="21" id="KW-1185">Reference proteome</keyword>
<feature type="domain" description="CBS" evidence="19">
    <location>
        <begin position="249"/>
        <end position="306"/>
    </location>
</feature>
<comment type="caution">
    <text evidence="20">The sequence shown here is derived from an EMBL/GenBank/DDBJ whole genome shotgun (WGS) entry which is preliminary data.</text>
</comment>
<dbReference type="InterPro" id="IPR008915">
    <property type="entry name" value="Peptidase_M50"/>
</dbReference>
<evidence type="ECO:0000313" key="21">
    <source>
        <dbReference type="Proteomes" id="UP000238356"/>
    </source>
</evidence>
<name>A0A2S6AD34_9NOCA</name>
<keyword evidence="7" id="KW-0677">Repeat</keyword>
<evidence type="ECO:0000256" key="4">
    <source>
        <dbReference type="ARBA" id="ARBA00022670"/>
    </source>
</evidence>
<evidence type="ECO:0000256" key="14">
    <source>
        <dbReference type="PIRNR" id="PIRNR006404"/>
    </source>
</evidence>
<keyword evidence="9 14" id="KW-0862">Zinc</keyword>
<feature type="active site" evidence="15">
    <location>
        <position position="65"/>
    </location>
</feature>
<evidence type="ECO:0000313" key="20">
    <source>
        <dbReference type="EMBL" id="PPJ31998.1"/>
    </source>
</evidence>
<dbReference type="GO" id="GO:0005886">
    <property type="term" value="C:plasma membrane"/>
    <property type="evidence" value="ECO:0007669"/>
    <property type="project" value="UniProtKB-SubCell"/>
</dbReference>
<dbReference type="GO" id="GO:0008237">
    <property type="term" value="F:metallopeptidase activity"/>
    <property type="evidence" value="ECO:0007669"/>
    <property type="project" value="UniProtKB-UniRule"/>
</dbReference>
<protein>
    <recommendedName>
        <fullName evidence="14">Zinc metalloprotease</fullName>
    </recommendedName>
</protein>
<feature type="transmembrane region" description="Helical" evidence="14">
    <location>
        <begin position="12"/>
        <end position="33"/>
    </location>
</feature>
<keyword evidence="13 14" id="KW-0472">Membrane</keyword>
<feature type="region of interest" description="Disordered" evidence="18">
    <location>
        <begin position="374"/>
        <end position="402"/>
    </location>
</feature>
<keyword evidence="12 17" id="KW-0129">CBS domain</keyword>
<dbReference type="PROSITE" id="PS51371">
    <property type="entry name" value="CBS"/>
    <property type="match status" value="1"/>
</dbReference>
<dbReference type="CDD" id="cd06164">
    <property type="entry name" value="S2P-M50_SpoIVFB_CBS"/>
    <property type="match status" value="1"/>
</dbReference>
<dbReference type="InterPro" id="IPR016483">
    <property type="entry name" value="UCP006404_Pept_M50_CBS"/>
</dbReference>
<evidence type="ECO:0000256" key="3">
    <source>
        <dbReference type="ARBA" id="ARBA00022475"/>
    </source>
</evidence>
<keyword evidence="10 14" id="KW-1133">Transmembrane helix</keyword>
<feature type="binding site" evidence="16">
    <location>
        <position position="163"/>
    </location>
    <ligand>
        <name>Zn(2+)</name>
        <dbReference type="ChEBI" id="CHEBI:29105"/>
        <note>catalytic</note>
    </ligand>
</feature>
<dbReference type="GO" id="GO:0046872">
    <property type="term" value="F:metal ion binding"/>
    <property type="evidence" value="ECO:0007669"/>
    <property type="project" value="UniProtKB-UniRule"/>
</dbReference>
<evidence type="ECO:0000256" key="9">
    <source>
        <dbReference type="ARBA" id="ARBA00022833"/>
    </source>
</evidence>
<dbReference type="Gene3D" id="3.10.580.10">
    <property type="entry name" value="CBS-domain"/>
    <property type="match status" value="1"/>
</dbReference>
<evidence type="ECO:0000256" key="2">
    <source>
        <dbReference type="ARBA" id="ARBA00007931"/>
    </source>
</evidence>
<evidence type="ECO:0000256" key="11">
    <source>
        <dbReference type="ARBA" id="ARBA00023049"/>
    </source>
</evidence>
<evidence type="ECO:0000256" key="1">
    <source>
        <dbReference type="ARBA" id="ARBA00004651"/>
    </source>
</evidence>
<feature type="binding site" evidence="16">
    <location>
        <position position="64"/>
    </location>
    <ligand>
        <name>Zn(2+)</name>
        <dbReference type="ChEBI" id="CHEBI:29105"/>
        <note>catalytic</note>
    </ligand>
</feature>
<evidence type="ECO:0000256" key="6">
    <source>
        <dbReference type="ARBA" id="ARBA00022723"/>
    </source>
</evidence>
<keyword evidence="6 14" id="KW-0479">Metal-binding</keyword>
<organism evidence="20 21">
    <name type="scientific">Nocardia nova</name>
    <dbReference type="NCBI Taxonomy" id="37330"/>
    <lineage>
        <taxon>Bacteria</taxon>
        <taxon>Bacillati</taxon>
        <taxon>Actinomycetota</taxon>
        <taxon>Actinomycetes</taxon>
        <taxon>Mycobacteriales</taxon>
        <taxon>Nocardiaceae</taxon>
        <taxon>Nocardia</taxon>
    </lineage>
</organism>
<evidence type="ECO:0000256" key="12">
    <source>
        <dbReference type="ARBA" id="ARBA00023122"/>
    </source>
</evidence>
<gene>
    <name evidence="20" type="ORF">C5F51_03870</name>
</gene>
<dbReference type="SUPFAM" id="SSF54631">
    <property type="entry name" value="CBS-domain pair"/>
    <property type="match status" value="1"/>
</dbReference>
<evidence type="ECO:0000256" key="5">
    <source>
        <dbReference type="ARBA" id="ARBA00022692"/>
    </source>
</evidence>
<dbReference type="RefSeq" id="WP_082940414.1">
    <property type="nucleotide sequence ID" value="NZ_JADLQW010000020.1"/>
</dbReference>
<evidence type="ECO:0000259" key="19">
    <source>
        <dbReference type="PROSITE" id="PS51371"/>
    </source>
</evidence>
<sequence>MLHETIPLGRVAGIRIGAHWSVLVTVALFVWLLGVQLRGSGSPAFTWSVAALAAVTLFASLTAHELAHSIVARRDGVRVERIVLWLLGGASELGDEPPDARSDFRIAIAGPATSLVLGGLFAAVAVAVDSGRPDSAVTAALAWLAATNIVLGLFNLLPGAPLDGGRVVRAVVWWRTGDRLRATTVAARGGRLLGTVLVVLGAVDIIVFRQFGGLWLMLLGWFLQTAANSELAAAGLRHRLGNTTVREVMTANPMAVPGDWTITQLLASSAPQTGHSIFPVVDAVGHPIGVVAWSDLTTTAVPARDTTFLRSVARPLRTAAIVGQDDLLADVATRVVLRPKLDAITVVDPAGRLTGVVTATDLATACDRSALGLPAGSAATRPGPAPASHPPVTTTHSRRPQP</sequence>
<feature type="transmembrane region" description="Helical" evidence="14">
    <location>
        <begin position="106"/>
        <end position="128"/>
    </location>
</feature>
<accession>A0A2S6AD34</accession>
<keyword evidence="3 14" id="KW-1003">Cell membrane</keyword>
<evidence type="ECO:0000256" key="10">
    <source>
        <dbReference type="ARBA" id="ARBA00022989"/>
    </source>
</evidence>
<dbReference type="Proteomes" id="UP000238356">
    <property type="component" value="Unassembled WGS sequence"/>
</dbReference>
<evidence type="ECO:0000256" key="16">
    <source>
        <dbReference type="PIRSR" id="PIRSR006404-2"/>
    </source>
</evidence>
<evidence type="ECO:0000256" key="13">
    <source>
        <dbReference type="ARBA" id="ARBA00023136"/>
    </source>
</evidence>
<dbReference type="EMBL" id="PSZD01000002">
    <property type="protein sequence ID" value="PPJ31998.1"/>
    <property type="molecule type" value="Genomic_DNA"/>
</dbReference>
<dbReference type="InterPro" id="IPR046342">
    <property type="entry name" value="CBS_dom_sf"/>
</dbReference>
<comment type="similarity">
    <text evidence="2 14">Belongs to the peptidase M50B family.</text>
</comment>
<dbReference type="Pfam" id="PF02163">
    <property type="entry name" value="Peptidase_M50"/>
    <property type="match status" value="2"/>
</dbReference>
<keyword evidence="11 14" id="KW-0482">Metalloprotease</keyword>
<evidence type="ECO:0000256" key="17">
    <source>
        <dbReference type="PROSITE-ProRule" id="PRU00703"/>
    </source>
</evidence>
<feature type="binding site" evidence="16">
    <location>
        <position position="68"/>
    </location>
    <ligand>
        <name>Zn(2+)</name>
        <dbReference type="ChEBI" id="CHEBI:29105"/>
        <note>catalytic</note>
    </ligand>
</feature>
<evidence type="ECO:0000256" key="18">
    <source>
        <dbReference type="SAM" id="MobiDB-lite"/>
    </source>
</evidence>
<keyword evidence="8 14" id="KW-0378">Hydrolase</keyword>
<comment type="cofactor">
    <cofactor evidence="14 16">
        <name>Zn(2+)</name>
        <dbReference type="ChEBI" id="CHEBI:29105"/>
    </cofactor>
    <text evidence="14 16">Binds 1 zinc ion per subunit.</text>
</comment>